<dbReference type="EMBL" id="RCZO01000011">
    <property type="protein sequence ID" value="TPG04937.1"/>
    <property type="molecule type" value="Genomic_DNA"/>
</dbReference>
<name>A0A502BVL2_9GAMM</name>
<dbReference type="Proteomes" id="UP000319486">
    <property type="component" value="Unassembled WGS sequence"/>
</dbReference>
<protein>
    <submittedName>
        <fullName evidence="1">Uncharacterized protein</fullName>
    </submittedName>
</protein>
<dbReference type="AlphaFoldDB" id="A0A502BVL2"/>
<organism evidence="1 2">
    <name type="scientific">Rhodanobacter glycinis</name>
    <dbReference type="NCBI Taxonomy" id="582702"/>
    <lineage>
        <taxon>Bacteria</taxon>
        <taxon>Pseudomonadati</taxon>
        <taxon>Pseudomonadota</taxon>
        <taxon>Gammaproteobacteria</taxon>
        <taxon>Lysobacterales</taxon>
        <taxon>Rhodanobacteraceae</taxon>
        <taxon>Rhodanobacter</taxon>
    </lineage>
</organism>
<reference evidence="1 2" key="1">
    <citation type="journal article" date="2019" name="Environ. Microbiol.">
        <title>Species interactions and distinct microbial communities in high Arctic permafrost affected cryosols are associated with the CH4 and CO2 gas fluxes.</title>
        <authorList>
            <person name="Altshuler I."/>
            <person name="Hamel J."/>
            <person name="Turney S."/>
            <person name="Magnuson E."/>
            <person name="Levesque R."/>
            <person name="Greer C."/>
            <person name="Whyte L.G."/>
        </authorList>
    </citation>
    <scope>NUCLEOTIDE SEQUENCE [LARGE SCALE GENOMIC DNA]</scope>
    <source>
        <strain evidence="1 2">S13Y</strain>
    </source>
</reference>
<comment type="caution">
    <text evidence="1">The sequence shown here is derived from an EMBL/GenBank/DDBJ whole genome shotgun (WGS) entry which is preliminary data.</text>
</comment>
<keyword evidence="2" id="KW-1185">Reference proteome</keyword>
<proteinExistence type="predicted"/>
<accession>A0A502BVL2</accession>
<gene>
    <name evidence="1" type="ORF">EAH88_16325</name>
</gene>
<sequence length="75" mass="8102">MYNEVVSSKTYVSGTNCTNYGLAKINPSDDTSWAGSVSNFIGERNTADSNGIIGLLGRSQPARDLVTVRNRRFTG</sequence>
<evidence type="ECO:0000313" key="2">
    <source>
        <dbReference type="Proteomes" id="UP000319486"/>
    </source>
</evidence>
<evidence type="ECO:0000313" key="1">
    <source>
        <dbReference type="EMBL" id="TPG04937.1"/>
    </source>
</evidence>